<proteinExistence type="predicted"/>
<dbReference type="OrthoDB" id="2287485at2759"/>
<accession>A0A1X0R3Z3</accession>
<dbReference type="EMBL" id="KV921917">
    <property type="protein sequence ID" value="ORE06743.1"/>
    <property type="molecule type" value="Genomic_DNA"/>
</dbReference>
<evidence type="ECO:0000313" key="1">
    <source>
        <dbReference type="EMBL" id="ORE06743.1"/>
    </source>
</evidence>
<gene>
    <name evidence="1" type="ORF">BCV72DRAFT_262542</name>
</gene>
<organism evidence="1">
    <name type="scientific">Rhizopus microsporus var. microsporus</name>
    <dbReference type="NCBI Taxonomy" id="86635"/>
    <lineage>
        <taxon>Eukaryota</taxon>
        <taxon>Fungi</taxon>
        <taxon>Fungi incertae sedis</taxon>
        <taxon>Mucoromycota</taxon>
        <taxon>Mucoromycotina</taxon>
        <taxon>Mucoromycetes</taxon>
        <taxon>Mucorales</taxon>
        <taxon>Mucorineae</taxon>
        <taxon>Rhizopodaceae</taxon>
        <taxon>Rhizopus</taxon>
    </lineage>
</organism>
<dbReference type="VEuPathDB" id="FungiDB:BCV72DRAFT_262542"/>
<dbReference type="AlphaFoldDB" id="A0A1X0R3Z3"/>
<sequence>MRTMLNDLIRLGIPSPSVGGILIQGHQITTFQLDIIGPKLYRMINLCKLNMFNTLDDIVSLPVIVLQMLQAKQIAMDTARKVQTLMSERSTKMKRTRPSYQRLWLSEGGCILRKRSSPNDGG</sequence>
<name>A0A1X0R3Z3_RHIZD</name>
<reference evidence="1" key="1">
    <citation type="journal article" date="2016" name="Proc. Natl. Acad. Sci. U.S.A.">
        <title>Lipid metabolic changes in an early divergent fungus govern the establishment of a mutualistic symbiosis with endobacteria.</title>
        <authorList>
            <person name="Lastovetsky O.A."/>
            <person name="Gaspar M.L."/>
            <person name="Mondo S.J."/>
            <person name="LaButti K.M."/>
            <person name="Sandor L."/>
            <person name="Grigoriev I.V."/>
            <person name="Henry S.A."/>
            <person name="Pawlowska T.E."/>
        </authorList>
    </citation>
    <scope>NUCLEOTIDE SEQUENCE [LARGE SCALE GENOMIC DNA]</scope>
    <source>
        <strain evidence="1">ATCC 52814</strain>
    </source>
</reference>
<protein>
    <submittedName>
        <fullName evidence="1">Uncharacterized protein</fullName>
    </submittedName>
</protein>
<dbReference type="Proteomes" id="UP000242414">
    <property type="component" value="Unassembled WGS sequence"/>
</dbReference>